<dbReference type="PANTHER" id="PTHR32089">
    <property type="entry name" value="METHYL-ACCEPTING CHEMOTAXIS PROTEIN MCPB"/>
    <property type="match status" value="1"/>
</dbReference>
<evidence type="ECO:0000256" key="1">
    <source>
        <dbReference type="ARBA" id="ARBA00004651"/>
    </source>
</evidence>
<keyword evidence="8" id="KW-0418">Kinase</keyword>
<feature type="coiled-coil region" evidence="16">
    <location>
        <begin position="718"/>
        <end position="752"/>
    </location>
</feature>
<evidence type="ECO:0000256" key="8">
    <source>
        <dbReference type="ARBA" id="ARBA00022777"/>
    </source>
</evidence>
<dbReference type="SMART" id="SM00283">
    <property type="entry name" value="MA"/>
    <property type="match status" value="1"/>
</dbReference>
<keyword evidence="11" id="KW-0902">Two-component regulatory system</keyword>
<dbReference type="InterPro" id="IPR003660">
    <property type="entry name" value="HAMP_dom"/>
</dbReference>
<dbReference type="InterPro" id="IPR035965">
    <property type="entry name" value="PAS-like_dom_sf"/>
</dbReference>
<keyword evidence="12 18" id="KW-0472">Membrane</keyword>
<evidence type="ECO:0000256" key="13">
    <source>
        <dbReference type="ARBA" id="ARBA00023224"/>
    </source>
</evidence>
<organism evidence="21 22">
    <name type="scientific">Nitratidesulfovibrio oxamicus</name>
    <dbReference type="NCBI Taxonomy" id="32016"/>
    <lineage>
        <taxon>Bacteria</taxon>
        <taxon>Pseudomonadati</taxon>
        <taxon>Thermodesulfobacteriota</taxon>
        <taxon>Desulfovibrionia</taxon>
        <taxon>Desulfovibrionales</taxon>
        <taxon>Desulfovibrionaceae</taxon>
        <taxon>Nitratidesulfovibrio</taxon>
    </lineage>
</organism>
<evidence type="ECO:0000256" key="18">
    <source>
        <dbReference type="SAM" id="Phobius"/>
    </source>
</evidence>
<evidence type="ECO:0000256" key="9">
    <source>
        <dbReference type="ARBA" id="ARBA00022840"/>
    </source>
</evidence>
<evidence type="ECO:0000256" key="7">
    <source>
        <dbReference type="ARBA" id="ARBA00022741"/>
    </source>
</evidence>
<dbReference type="SUPFAM" id="SSF58104">
    <property type="entry name" value="Methyl-accepting chemotaxis protein (MCP) signaling domain"/>
    <property type="match status" value="1"/>
</dbReference>
<feature type="transmembrane region" description="Helical" evidence="18">
    <location>
        <begin position="291"/>
        <end position="311"/>
    </location>
</feature>
<evidence type="ECO:0000256" key="14">
    <source>
        <dbReference type="ARBA" id="ARBA00029447"/>
    </source>
</evidence>
<proteinExistence type="inferred from homology"/>
<feature type="domain" description="HAMP" evidence="20">
    <location>
        <begin position="313"/>
        <end position="365"/>
    </location>
</feature>
<dbReference type="InterPro" id="IPR000014">
    <property type="entry name" value="PAS"/>
</dbReference>
<evidence type="ECO:0000256" key="5">
    <source>
        <dbReference type="ARBA" id="ARBA00022679"/>
    </source>
</evidence>
<keyword evidence="7" id="KW-0547">Nucleotide-binding</keyword>
<dbReference type="CDD" id="cd11386">
    <property type="entry name" value="MCP_signal"/>
    <property type="match status" value="1"/>
</dbReference>
<dbReference type="InterPro" id="IPR033479">
    <property type="entry name" value="dCache_1"/>
</dbReference>
<dbReference type="CDD" id="cd12912">
    <property type="entry name" value="PDC2_MCP_like"/>
    <property type="match status" value="1"/>
</dbReference>
<keyword evidence="4" id="KW-0597">Phosphoprotein</keyword>
<keyword evidence="2" id="KW-1003">Cell membrane</keyword>
<dbReference type="PROSITE" id="PS50885">
    <property type="entry name" value="HAMP"/>
    <property type="match status" value="1"/>
</dbReference>
<evidence type="ECO:0000313" key="22">
    <source>
        <dbReference type="Proteomes" id="UP001194469"/>
    </source>
</evidence>
<dbReference type="Gene3D" id="6.10.340.10">
    <property type="match status" value="1"/>
</dbReference>
<evidence type="ECO:0000256" key="11">
    <source>
        <dbReference type="ARBA" id="ARBA00023012"/>
    </source>
</evidence>
<evidence type="ECO:0000256" key="4">
    <source>
        <dbReference type="ARBA" id="ARBA00022553"/>
    </source>
</evidence>
<comment type="subcellular location">
    <subcellularLocation>
        <location evidence="1">Cell membrane</location>
        <topology evidence="1">Multi-pass membrane protein</topology>
    </subcellularLocation>
</comment>
<gene>
    <name evidence="21" type="ORF">FVW20_08215</name>
</gene>
<feature type="compositionally biased region" description="Basic and acidic residues" evidence="17">
    <location>
        <begin position="521"/>
        <end position="533"/>
    </location>
</feature>
<evidence type="ECO:0000256" key="2">
    <source>
        <dbReference type="ARBA" id="ARBA00022475"/>
    </source>
</evidence>
<sequence>MRGTTGFFDRLNARIGALVVALLAVGFGGLGWYVTSATTNLALHLRQSSSQGLVDTAQVAADITLENQKKLILVLARQRAIVEAVADGNDENGVAQNRLRDYLRTYKEIWSVYAFDKRGVVVAGANNSGADERGQDKSGHAVVRRVLDGGEMASDKTVAKGDGGRMVFRMATALRDASGAIIGGVQVSFDFNAFTEAAILPIKVGQTGYLYIMDTDGTFIAHPDPAILLQPGKDLPFVREMLVNQRGTLQYEFKGVRKLAAYSRIAQTNWIMASTVNESELLEEAESLRNVVTGIAALVCVVLAAVVVLLLRRLVVLPLQAVGQFTADIAGGNYGTTLDGSFSCELAGLADNTRRMKDSIKRELGFARGVLEGIPTPCGIVAPDFTMSWANTQVCELLGRPKPPPDYYGMKSGEFYWFDPNRETLSDKAIKERRTLTAQTVWTSQDGARTVHLDVVTTPFYDMDGELLGSISFWNDISEMVEKQRQIEAQRDRIADAARAAMDVSARLSTAAEELASQIEESSRGTENQKTRVSESATAVEQMNASILEVARSAGSAAENADLARSRAEQGEQVVQDTVGSIRALRDRMTEMGGSLHELGKQADGIGAIIDMISDIADQTNLLALNAAIEAARAGDAGRGFAVVADEVRKLAEKTMSATNEVGQVIRAIQQVTQKSVDLMGLAGADADTSAERSAQAGASLREILSVSVDTADMVRSIASAAEEQSAASEQIARATEELNVISSETAEAMNQSALAIAEVARMAEELRAIIEGMKS</sequence>
<dbReference type="Pfam" id="PF00015">
    <property type="entry name" value="MCPsignal"/>
    <property type="match status" value="1"/>
</dbReference>
<keyword evidence="5" id="KW-0808">Transferase</keyword>
<reference evidence="21 22" key="1">
    <citation type="submission" date="2019-08" db="EMBL/GenBank/DDBJ databases">
        <authorList>
            <person name="Luo N."/>
        </authorList>
    </citation>
    <scope>NUCLEOTIDE SEQUENCE [LARGE SCALE GENOMIC DNA]</scope>
    <source>
        <strain evidence="21 22">NCIMB 9442</strain>
    </source>
</reference>
<dbReference type="Pfam" id="PF13426">
    <property type="entry name" value="PAS_9"/>
    <property type="match status" value="1"/>
</dbReference>
<dbReference type="EMBL" id="VRYY01000205">
    <property type="protein sequence ID" value="MBG3876996.1"/>
    <property type="molecule type" value="Genomic_DNA"/>
</dbReference>
<protein>
    <submittedName>
        <fullName evidence="21">PAS domain-containing protein</fullName>
    </submittedName>
</protein>
<dbReference type="SUPFAM" id="SSF55785">
    <property type="entry name" value="PYP-like sensor domain (PAS domain)"/>
    <property type="match status" value="1"/>
</dbReference>
<feature type="transmembrane region" description="Helical" evidence="18">
    <location>
        <begin position="12"/>
        <end position="34"/>
    </location>
</feature>
<keyword evidence="3" id="KW-0145">Chemotaxis</keyword>
<keyword evidence="22" id="KW-1185">Reference proteome</keyword>
<evidence type="ECO:0000256" key="15">
    <source>
        <dbReference type="PROSITE-ProRule" id="PRU00284"/>
    </source>
</evidence>
<feature type="domain" description="Methyl-accepting transducer" evidence="19">
    <location>
        <begin position="504"/>
        <end position="740"/>
    </location>
</feature>
<evidence type="ECO:0000313" key="21">
    <source>
        <dbReference type="EMBL" id="MBG3876996.1"/>
    </source>
</evidence>
<dbReference type="InterPro" id="IPR029151">
    <property type="entry name" value="Sensor-like_sf"/>
</dbReference>
<name>A0ABS0J3Q9_9BACT</name>
<dbReference type="Gene3D" id="3.30.450.20">
    <property type="entry name" value="PAS domain"/>
    <property type="match status" value="2"/>
</dbReference>
<keyword evidence="10 18" id="KW-1133">Transmembrane helix</keyword>
<dbReference type="InterPro" id="IPR004089">
    <property type="entry name" value="MCPsignal_dom"/>
</dbReference>
<dbReference type="SUPFAM" id="SSF103190">
    <property type="entry name" value="Sensory domain-like"/>
    <property type="match status" value="1"/>
</dbReference>
<dbReference type="Proteomes" id="UP001194469">
    <property type="component" value="Unassembled WGS sequence"/>
</dbReference>
<evidence type="ECO:0000259" key="20">
    <source>
        <dbReference type="PROSITE" id="PS50885"/>
    </source>
</evidence>
<evidence type="ECO:0000256" key="12">
    <source>
        <dbReference type="ARBA" id="ARBA00023136"/>
    </source>
</evidence>
<keyword evidence="6 18" id="KW-0812">Transmembrane</keyword>
<evidence type="ECO:0000256" key="10">
    <source>
        <dbReference type="ARBA" id="ARBA00022989"/>
    </source>
</evidence>
<dbReference type="RefSeq" id="WP_196609036.1">
    <property type="nucleotide sequence ID" value="NZ_VRYY01000205.1"/>
</dbReference>
<dbReference type="Pfam" id="PF02743">
    <property type="entry name" value="dCache_1"/>
    <property type="match status" value="1"/>
</dbReference>
<dbReference type="CDD" id="cd00130">
    <property type="entry name" value="PAS"/>
    <property type="match status" value="1"/>
</dbReference>
<evidence type="ECO:0000256" key="16">
    <source>
        <dbReference type="SAM" id="Coils"/>
    </source>
</evidence>
<dbReference type="PANTHER" id="PTHR32089:SF112">
    <property type="entry name" value="LYSOZYME-LIKE PROTEIN-RELATED"/>
    <property type="match status" value="1"/>
</dbReference>
<comment type="caution">
    <text evidence="21">The sequence shown here is derived from an EMBL/GenBank/DDBJ whole genome shotgun (WGS) entry which is preliminary data.</text>
</comment>
<keyword evidence="9" id="KW-0067">ATP-binding</keyword>
<feature type="region of interest" description="Disordered" evidence="17">
    <location>
        <begin position="516"/>
        <end position="537"/>
    </location>
</feature>
<accession>A0ABS0J3Q9</accession>
<evidence type="ECO:0000259" key="19">
    <source>
        <dbReference type="PROSITE" id="PS50111"/>
    </source>
</evidence>
<evidence type="ECO:0000256" key="6">
    <source>
        <dbReference type="ARBA" id="ARBA00022692"/>
    </source>
</evidence>
<keyword evidence="13 15" id="KW-0807">Transducer</keyword>
<dbReference type="PROSITE" id="PS50111">
    <property type="entry name" value="CHEMOTAXIS_TRANSDUC_2"/>
    <property type="match status" value="1"/>
</dbReference>
<comment type="similarity">
    <text evidence="14">Belongs to the methyl-accepting chemotaxis (MCP) protein family.</text>
</comment>
<keyword evidence="16" id="KW-0175">Coiled coil</keyword>
<dbReference type="Gene3D" id="1.10.287.950">
    <property type="entry name" value="Methyl-accepting chemotaxis protein"/>
    <property type="match status" value="1"/>
</dbReference>
<evidence type="ECO:0000256" key="3">
    <source>
        <dbReference type="ARBA" id="ARBA00022500"/>
    </source>
</evidence>
<evidence type="ECO:0000256" key="17">
    <source>
        <dbReference type="SAM" id="MobiDB-lite"/>
    </source>
</evidence>